<dbReference type="PRINTS" id="PR00046">
    <property type="entry name" value="SIGMA70FCT"/>
</dbReference>
<dbReference type="InterPro" id="IPR007627">
    <property type="entry name" value="RNA_pol_sigma70_r2"/>
</dbReference>
<dbReference type="STRING" id="441119.SAMN04488047_12619"/>
<organism evidence="7 8">
    <name type="scientific">Tranquillimonas alkanivorans</name>
    <dbReference type="NCBI Taxonomy" id="441119"/>
    <lineage>
        <taxon>Bacteria</taxon>
        <taxon>Pseudomonadati</taxon>
        <taxon>Pseudomonadota</taxon>
        <taxon>Alphaproteobacteria</taxon>
        <taxon>Rhodobacterales</taxon>
        <taxon>Roseobacteraceae</taxon>
        <taxon>Tranquillimonas</taxon>
    </lineage>
</organism>
<dbReference type="Gene3D" id="1.20.140.160">
    <property type="match status" value="1"/>
</dbReference>
<dbReference type="Gene3D" id="1.20.120.1810">
    <property type="match status" value="1"/>
</dbReference>
<keyword evidence="4" id="KW-0804">Transcription</keyword>
<dbReference type="OrthoDB" id="9809557at2"/>
<proteinExistence type="predicted"/>
<protein>
    <submittedName>
        <fullName evidence="7">Sigma-70, region 4</fullName>
    </submittedName>
</protein>
<evidence type="ECO:0000256" key="3">
    <source>
        <dbReference type="ARBA" id="ARBA00023125"/>
    </source>
</evidence>
<dbReference type="GO" id="GO:0006352">
    <property type="term" value="P:DNA-templated transcription initiation"/>
    <property type="evidence" value="ECO:0007669"/>
    <property type="project" value="InterPro"/>
</dbReference>
<evidence type="ECO:0000259" key="6">
    <source>
        <dbReference type="Pfam" id="PF04545"/>
    </source>
</evidence>
<feature type="domain" description="RNA polymerase sigma-70 region 2" evidence="5">
    <location>
        <begin position="29"/>
        <end position="81"/>
    </location>
</feature>
<dbReference type="InterPro" id="IPR013325">
    <property type="entry name" value="RNA_pol_sigma_r2"/>
</dbReference>
<keyword evidence="1" id="KW-0805">Transcription regulation</keyword>
<evidence type="ECO:0000313" key="7">
    <source>
        <dbReference type="EMBL" id="SFQ01397.1"/>
    </source>
</evidence>
<dbReference type="GO" id="GO:0003677">
    <property type="term" value="F:DNA binding"/>
    <property type="evidence" value="ECO:0007669"/>
    <property type="project" value="UniProtKB-KW"/>
</dbReference>
<feature type="domain" description="RNA polymerase sigma-70 region 4" evidence="6">
    <location>
        <begin position="201"/>
        <end position="254"/>
    </location>
</feature>
<accession>A0A1I5V269</accession>
<sequence>MRDLLDKATEYTLVKSWKEDGDESALARLIHSYDPMILNVARKFATQHMQIDDLLQEGRIGFMAALSNFDPERGYRVSTLAKPHVTSHIQVHAMEFRGTIRLPKSRRTKRMLSRVLGDLAMLEEMKGAPATQEERAAICARHKFSLGDFDSYQRALKPGRSLSGVIGDEETPATLASDADVEGDALRSVDNDRMFAVLKDAMAGLDERSKLIVVRRNTSDDSKPPSYASIGSEIGISGERVRRLEAEALSKIRERLAKAGITGIDQFAV</sequence>
<dbReference type="EMBL" id="FOXA01000026">
    <property type="protein sequence ID" value="SFQ01397.1"/>
    <property type="molecule type" value="Genomic_DNA"/>
</dbReference>
<dbReference type="InterPro" id="IPR013324">
    <property type="entry name" value="RNA_pol_sigma_r3/r4-like"/>
</dbReference>
<evidence type="ECO:0000256" key="1">
    <source>
        <dbReference type="ARBA" id="ARBA00023015"/>
    </source>
</evidence>
<keyword evidence="8" id="KW-1185">Reference proteome</keyword>
<dbReference type="SUPFAM" id="SSF88659">
    <property type="entry name" value="Sigma3 and sigma4 domains of RNA polymerase sigma factors"/>
    <property type="match status" value="1"/>
</dbReference>
<evidence type="ECO:0000256" key="4">
    <source>
        <dbReference type="ARBA" id="ARBA00023163"/>
    </source>
</evidence>
<dbReference type="Proteomes" id="UP000199356">
    <property type="component" value="Unassembled WGS sequence"/>
</dbReference>
<dbReference type="PANTHER" id="PTHR30603">
    <property type="entry name" value="RNA POLYMERASE SIGMA FACTOR RPO"/>
    <property type="match status" value="1"/>
</dbReference>
<keyword evidence="3" id="KW-0238">DNA-binding</keyword>
<gene>
    <name evidence="7" type="ORF">SAMN04488047_12619</name>
</gene>
<dbReference type="RefSeq" id="WP_093424972.1">
    <property type="nucleotide sequence ID" value="NZ_FOXA01000026.1"/>
</dbReference>
<evidence type="ECO:0000259" key="5">
    <source>
        <dbReference type="Pfam" id="PF04542"/>
    </source>
</evidence>
<dbReference type="NCBIfam" id="TIGR02937">
    <property type="entry name" value="sigma70-ECF"/>
    <property type="match status" value="1"/>
</dbReference>
<dbReference type="InterPro" id="IPR000943">
    <property type="entry name" value="RNA_pol_sigma70"/>
</dbReference>
<evidence type="ECO:0000256" key="2">
    <source>
        <dbReference type="ARBA" id="ARBA00023082"/>
    </source>
</evidence>
<dbReference type="InterPro" id="IPR014284">
    <property type="entry name" value="RNA_pol_sigma-70_dom"/>
</dbReference>
<dbReference type="GO" id="GO:0016987">
    <property type="term" value="F:sigma factor activity"/>
    <property type="evidence" value="ECO:0007669"/>
    <property type="project" value="UniProtKB-KW"/>
</dbReference>
<dbReference type="SUPFAM" id="SSF88946">
    <property type="entry name" value="Sigma2 domain of RNA polymerase sigma factors"/>
    <property type="match status" value="1"/>
</dbReference>
<reference evidence="7 8" key="1">
    <citation type="submission" date="2016-10" db="EMBL/GenBank/DDBJ databases">
        <authorList>
            <person name="de Groot N.N."/>
        </authorList>
    </citation>
    <scope>NUCLEOTIDE SEQUENCE [LARGE SCALE GENOMIC DNA]</scope>
    <source>
        <strain evidence="7 8">DSM 19547</strain>
    </source>
</reference>
<dbReference type="AlphaFoldDB" id="A0A1I5V269"/>
<dbReference type="Pfam" id="PF04542">
    <property type="entry name" value="Sigma70_r2"/>
    <property type="match status" value="1"/>
</dbReference>
<dbReference type="Pfam" id="PF04545">
    <property type="entry name" value="Sigma70_r4"/>
    <property type="match status" value="1"/>
</dbReference>
<name>A0A1I5V269_9RHOB</name>
<keyword evidence="2" id="KW-0731">Sigma factor</keyword>
<dbReference type="InterPro" id="IPR050239">
    <property type="entry name" value="Sigma-70_RNA_pol_init_factors"/>
</dbReference>
<dbReference type="PANTHER" id="PTHR30603:SF47">
    <property type="entry name" value="RNA POLYMERASE SIGMA FACTOR SIGD, CHLOROPLASTIC"/>
    <property type="match status" value="1"/>
</dbReference>
<dbReference type="InterPro" id="IPR007630">
    <property type="entry name" value="RNA_pol_sigma70_r4"/>
</dbReference>
<evidence type="ECO:0000313" key="8">
    <source>
        <dbReference type="Proteomes" id="UP000199356"/>
    </source>
</evidence>